<sequence>MRNNGPLMSTSRQRKSCCELEPAALTWLESSTYKENLKGLNSVRFRNPFSDHHIHLDVGCGPENFQQEHLLLDYVPAGESCPWTTPRTCWNTPQGIVTNLKSRSKLWT</sequence>
<evidence type="ECO:0000313" key="2">
    <source>
        <dbReference type="Proteomes" id="UP000821853"/>
    </source>
</evidence>
<proteinExistence type="predicted"/>
<gene>
    <name evidence="1" type="ORF">HPB48_022568</name>
</gene>
<keyword evidence="2" id="KW-1185">Reference proteome</keyword>
<evidence type="ECO:0000313" key="1">
    <source>
        <dbReference type="EMBL" id="KAH9382073.1"/>
    </source>
</evidence>
<name>A0A9J6H4T6_HAELO</name>
<accession>A0A9J6H4T6</accession>
<dbReference type="VEuPathDB" id="VectorBase:HLOH_048125"/>
<dbReference type="Proteomes" id="UP000821853">
    <property type="component" value="Chromosome 9"/>
</dbReference>
<reference evidence="1 2" key="1">
    <citation type="journal article" date="2020" name="Cell">
        <title>Large-Scale Comparative Analyses of Tick Genomes Elucidate Their Genetic Diversity and Vector Capacities.</title>
        <authorList>
            <consortium name="Tick Genome and Microbiome Consortium (TIGMIC)"/>
            <person name="Jia N."/>
            <person name="Wang J."/>
            <person name="Shi W."/>
            <person name="Du L."/>
            <person name="Sun Y."/>
            <person name="Zhan W."/>
            <person name="Jiang J.F."/>
            <person name="Wang Q."/>
            <person name="Zhang B."/>
            <person name="Ji P."/>
            <person name="Bell-Sakyi L."/>
            <person name="Cui X.M."/>
            <person name="Yuan T.T."/>
            <person name="Jiang B.G."/>
            <person name="Yang W.F."/>
            <person name="Lam T.T."/>
            <person name="Chang Q.C."/>
            <person name="Ding S.J."/>
            <person name="Wang X.J."/>
            <person name="Zhu J.G."/>
            <person name="Ruan X.D."/>
            <person name="Zhao L."/>
            <person name="Wei J.T."/>
            <person name="Ye R.Z."/>
            <person name="Que T.C."/>
            <person name="Du C.H."/>
            <person name="Zhou Y.H."/>
            <person name="Cheng J.X."/>
            <person name="Dai P.F."/>
            <person name="Guo W.B."/>
            <person name="Han X.H."/>
            <person name="Huang E.J."/>
            <person name="Li L.F."/>
            <person name="Wei W."/>
            <person name="Gao Y.C."/>
            <person name="Liu J.Z."/>
            <person name="Shao H.Z."/>
            <person name="Wang X."/>
            <person name="Wang C.C."/>
            <person name="Yang T.C."/>
            <person name="Huo Q.B."/>
            <person name="Li W."/>
            <person name="Chen H.Y."/>
            <person name="Chen S.E."/>
            <person name="Zhou L.G."/>
            <person name="Ni X.B."/>
            <person name="Tian J.H."/>
            <person name="Sheng Y."/>
            <person name="Liu T."/>
            <person name="Pan Y.S."/>
            <person name="Xia L.Y."/>
            <person name="Li J."/>
            <person name="Zhao F."/>
            <person name="Cao W.C."/>
        </authorList>
    </citation>
    <scope>NUCLEOTIDE SEQUENCE [LARGE SCALE GENOMIC DNA]</scope>
    <source>
        <strain evidence="1">HaeL-2018</strain>
    </source>
</reference>
<dbReference type="EMBL" id="JABSTR010000011">
    <property type="protein sequence ID" value="KAH9382073.1"/>
    <property type="molecule type" value="Genomic_DNA"/>
</dbReference>
<comment type="caution">
    <text evidence="1">The sequence shown here is derived from an EMBL/GenBank/DDBJ whole genome shotgun (WGS) entry which is preliminary data.</text>
</comment>
<dbReference type="AlphaFoldDB" id="A0A9J6H4T6"/>
<protein>
    <submittedName>
        <fullName evidence="1">Uncharacterized protein</fullName>
    </submittedName>
</protein>
<organism evidence="1 2">
    <name type="scientific">Haemaphysalis longicornis</name>
    <name type="common">Bush tick</name>
    <dbReference type="NCBI Taxonomy" id="44386"/>
    <lineage>
        <taxon>Eukaryota</taxon>
        <taxon>Metazoa</taxon>
        <taxon>Ecdysozoa</taxon>
        <taxon>Arthropoda</taxon>
        <taxon>Chelicerata</taxon>
        <taxon>Arachnida</taxon>
        <taxon>Acari</taxon>
        <taxon>Parasitiformes</taxon>
        <taxon>Ixodida</taxon>
        <taxon>Ixodoidea</taxon>
        <taxon>Ixodidae</taxon>
        <taxon>Haemaphysalinae</taxon>
        <taxon>Haemaphysalis</taxon>
    </lineage>
</organism>